<accession>A0ABV8T0J2</accession>
<keyword evidence="3" id="KW-1185">Reference proteome</keyword>
<keyword evidence="1" id="KW-0175">Coiled coil</keyword>
<evidence type="ECO:0000313" key="2">
    <source>
        <dbReference type="EMBL" id="MFC4313181.1"/>
    </source>
</evidence>
<dbReference type="Gene3D" id="2.160.20.80">
    <property type="entry name" value="E3 ubiquitin-protein ligase SopA"/>
    <property type="match status" value="1"/>
</dbReference>
<dbReference type="SUPFAM" id="SSF141571">
    <property type="entry name" value="Pentapeptide repeat-like"/>
    <property type="match status" value="1"/>
</dbReference>
<proteinExistence type="predicted"/>
<evidence type="ECO:0000313" key="3">
    <source>
        <dbReference type="Proteomes" id="UP001595904"/>
    </source>
</evidence>
<comment type="caution">
    <text evidence="2">The sequence shown here is derived from an EMBL/GenBank/DDBJ whole genome shotgun (WGS) entry which is preliminary data.</text>
</comment>
<organism evidence="2 3">
    <name type="scientific">Steroidobacter flavus</name>
    <dbReference type="NCBI Taxonomy" id="1842136"/>
    <lineage>
        <taxon>Bacteria</taxon>
        <taxon>Pseudomonadati</taxon>
        <taxon>Pseudomonadota</taxon>
        <taxon>Gammaproteobacteria</taxon>
        <taxon>Steroidobacterales</taxon>
        <taxon>Steroidobacteraceae</taxon>
        <taxon>Steroidobacter</taxon>
    </lineage>
</organism>
<dbReference type="PANTHER" id="PTHR14136">
    <property type="entry name" value="BTB_POZ DOMAIN-CONTAINING PROTEIN KCTD9"/>
    <property type="match status" value="1"/>
</dbReference>
<protein>
    <submittedName>
        <fullName evidence="2">Pentapeptide repeat-containing protein</fullName>
    </submittedName>
</protein>
<dbReference type="Proteomes" id="UP001595904">
    <property type="component" value="Unassembled WGS sequence"/>
</dbReference>
<gene>
    <name evidence="2" type="ORF">ACFPN2_29150</name>
</gene>
<dbReference type="InterPro" id="IPR051082">
    <property type="entry name" value="Pentapeptide-BTB/POZ_domain"/>
</dbReference>
<feature type="coiled-coil region" evidence="1">
    <location>
        <begin position="76"/>
        <end position="152"/>
    </location>
</feature>
<sequence>MSMGQARSTPPFIRRRHDARDALTQQKLALEIRDLQRSAWTRPAIIVPIAVSLATLGLSQYLGIFDVERKRIEVVAASAELRNREAEMRHREIEIARARTQSELRTLRMEREQLGGEKQRLIKDRDQLIQDITELRAQTDRTEQLVREATETSRQLIRGGWEHDARQSLQLAEQERFHHLLNTLSEPDVHRRQQAIMALRGYLSEANGQYHSPALLALSGALASEPAVAVRTAIVATLAEVRADLVPSPALRGALSALIDVNRGLITEIKMNYPPRRPLLPAPDRAAEANLQATADAIATLLRKGVQEKTLTSLYLGKVDLSGLELTDTIFDGSILTGTKFSDAKLAGASFDNTDLEHVDFRRADLRDTRFTQSVGSRYPSIHWNYVHLKIDDPTRRRMPLAPPDFGCADLRNAHFTDYPLIPLIADQYKYADVQLYAWPASFAFANLAGADFQHIQAFGAWAPDDDRSPFHRGTGITTLSKPYRHGTYRIEENTPLTSDAADFSKSLIELSRAFDGANWQEARLPRSILQWLQAHPPQLRDLAVDSARCP</sequence>
<dbReference type="InterPro" id="IPR001646">
    <property type="entry name" value="5peptide_repeat"/>
</dbReference>
<evidence type="ECO:0000256" key="1">
    <source>
        <dbReference type="SAM" id="Coils"/>
    </source>
</evidence>
<dbReference type="RefSeq" id="WP_380603261.1">
    <property type="nucleotide sequence ID" value="NZ_JBHSDU010000015.1"/>
</dbReference>
<dbReference type="PANTHER" id="PTHR14136:SF17">
    <property type="entry name" value="BTB_POZ DOMAIN-CONTAINING PROTEIN KCTD9"/>
    <property type="match status" value="1"/>
</dbReference>
<reference evidence="3" key="1">
    <citation type="journal article" date="2019" name="Int. J. Syst. Evol. Microbiol.">
        <title>The Global Catalogue of Microorganisms (GCM) 10K type strain sequencing project: providing services to taxonomists for standard genome sequencing and annotation.</title>
        <authorList>
            <consortium name="The Broad Institute Genomics Platform"/>
            <consortium name="The Broad Institute Genome Sequencing Center for Infectious Disease"/>
            <person name="Wu L."/>
            <person name="Ma J."/>
        </authorList>
    </citation>
    <scope>NUCLEOTIDE SEQUENCE [LARGE SCALE GENOMIC DNA]</scope>
    <source>
        <strain evidence="3">CGMCC 1.10759</strain>
    </source>
</reference>
<dbReference type="EMBL" id="JBHSDU010000015">
    <property type="protein sequence ID" value="MFC4313181.1"/>
    <property type="molecule type" value="Genomic_DNA"/>
</dbReference>
<dbReference type="Pfam" id="PF00805">
    <property type="entry name" value="Pentapeptide"/>
    <property type="match status" value="1"/>
</dbReference>
<name>A0ABV8T0J2_9GAMM</name>